<reference evidence="1 2" key="1">
    <citation type="submission" date="2015-01" db="EMBL/GenBank/DDBJ databases">
        <title>The Genome Sequence of Exophiala oligosperma CBS72588.</title>
        <authorList>
            <consortium name="The Broad Institute Genomics Platform"/>
            <person name="Cuomo C."/>
            <person name="de Hoog S."/>
            <person name="Gorbushina A."/>
            <person name="Stielow B."/>
            <person name="Teixiera M."/>
            <person name="Abouelleil A."/>
            <person name="Chapman S.B."/>
            <person name="Priest M."/>
            <person name="Young S.K."/>
            <person name="Wortman J."/>
            <person name="Nusbaum C."/>
            <person name="Birren B."/>
        </authorList>
    </citation>
    <scope>NUCLEOTIDE SEQUENCE [LARGE SCALE GENOMIC DNA]</scope>
    <source>
        <strain evidence="1 2">CBS 72588</strain>
    </source>
</reference>
<sequence>MTAGNETICSVAYLIRLMGNGTCFKMFATFAIKHNALLSITLTSTLVQGFSFVATSSRSLVVSAWTKSASPPNFQVGYSSLQWIAGLDRDLGLRDNGHTK</sequence>
<dbReference type="Proteomes" id="UP000053342">
    <property type="component" value="Unassembled WGS sequence"/>
</dbReference>
<organism evidence="1 2">
    <name type="scientific">Exophiala oligosperma</name>
    <dbReference type="NCBI Taxonomy" id="215243"/>
    <lineage>
        <taxon>Eukaryota</taxon>
        <taxon>Fungi</taxon>
        <taxon>Dikarya</taxon>
        <taxon>Ascomycota</taxon>
        <taxon>Pezizomycotina</taxon>
        <taxon>Eurotiomycetes</taxon>
        <taxon>Chaetothyriomycetidae</taxon>
        <taxon>Chaetothyriales</taxon>
        <taxon>Herpotrichiellaceae</taxon>
        <taxon>Exophiala</taxon>
    </lineage>
</organism>
<dbReference type="AlphaFoldDB" id="A0A0D2DSZ2"/>
<keyword evidence="2" id="KW-1185">Reference proteome</keyword>
<protein>
    <submittedName>
        <fullName evidence="1">Uncharacterized protein</fullName>
    </submittedName>
</protein>
<dbReference type="VEuPathDB" id="FungiDB:PV06_01878"/>
<evidence type="ECO:0000313" key="2">
    <source>
        <dbReference type="Proteomes" id="UP000053342"/>
    </source>
</evidence>
<name>A0A0D2DSZ2_9EURO</name>
<evidence type="ECO:0000313" key="1">
    <source>
        <dbReference type="EMBL" id="KIW46193.1"/>
    </source>
</evidence>
<dbReference type="HOGENOM" id="CLU_2306145_0_0_1"/>
<proteinExistence type="predicted"/>
<dbReference type="RefSeq" id="XP_016266409.1">
    <property type="nucleotide sequence ID" value="XM_016402512.1"/>
</dbReference>
<dbReference type="GeneID" id="27353952"/>
<accession>A0A0D2DSZ2</accession>
<dbReference type="EMBL" id="KN847333">
    <property type="protein sequence ID" value="KIW46193.1"/>
    <property type="molecule type" value="Genomic_DNA"/>
</dbReference>
<gene>
    <name evidence="1" type="ORF">PV06_01878</name>
</gene>